<gene>
    <name evidence="2" type="ORF">D7V94_14360</name>
</gene>
<keyword evidence="1" id="KW-1133">Transmembrane helix</keyword>
<dbReference type="OrthoDB" id="2000422at2"/>
<feature type="transmembrane region" description="Helical" evidence="1">
    <location>
        <begin position="180"/>
        <end position="204"/>
    </location>
</feature>
<dbReference type="AlphaFoldDB" id="A0A3A9AFX9"/>
<proteinExistence type="predicted"/>
<protein>
    <recommendedName>
        <fullName evidence="4">Polysaccharide chain length determinant N-terminal domain-containing protein</fullName>
    </recommendedName>
</protein>
<keyword evidence="1" id="KW-0472">Membrane</keyword>
<organism evidence="2 3">
    <name type="scientific">Parablautia intestinalis</name>
    <dbReference type="NCBI Taxonomy" id="2320100"/>
    <lineage>
        <taxon>Bacteria</taxon>
        <taxon>Bacillati</taxon>
        <taxon>Bacillota</taxon>
        <taxon>Clostridia</taxon>
        <taxon>Lachnospirales</taxon>
        <taxon>Lachnospiraceae</taxon>
        <taxon>Parablautia</taxon>
    </lineage>
</organism>
<feature type="transmembrane region" description="Helical" evidence="1">
    <location>
        <begin position="29"/>
        <end position="47"/>
    </location>
</feature>
<evidence type="ECO:0000256" key="1">
    <source>
        <dbReference type="SAM" id="Phobius"/>
    </source>
</evidence>
<dbReference type="RefSeq" id="WP_120470953.1">
    <property type="nucleotide sequence ID" value="NZ_CATAJS010000002.1"/>
</dbReference>
<dbReference type="EMBL" id="RAYQ01000015">
    <property type="protein sequence ID" value="RKI90297.1"/>
    <property type="molecule type" value="Genomic_DNA"/>
</dbReference>
<sequence>MKMKMEMNEEYLNRGMDLKRLMLYLQKKIWLVLMLAVLGACCGGIIYQMTRSMKMPVEYKAVSKLYISFGHDESGEVYQYYNGYTWNDLLDADPILDLVMMRLPGYEKDQVKEATSAEILSDIRLLTVTVKGENEKFVREIRSAVESGLREFASSSRELEQIEVIRSGAPERVYWDDRTVAACITGAVILGVIAFLAVGFHYVFDESIYVQGDVEKKYGVKALGVLTRNQKGLQPYARELKANIRYLLGDRKTFAVIDMGNHADMRGLELERLLSSRETDVFGGGQMEEDFSWNIEKKEEEHKKSEYEAAAFNENIMSEEECRKIREMGGVILLLPFGTDTGRKTARILTFLHNQDCKVLGIVIAQADEEFLNRYYA</sequence>
<dbReference type="Proteomes" id="UP000280696">
    <property type="component" value="Unassembled WGS sequence"/>
</dbReference>
<name>A0A3A9AFX9_9FIRM</name>
<comment type="caution">
    <text evidence="2">The sequence shown here is derived from an EMBL/GenBank/DDBJ whole genome shotgun (WGS) entry which is preliminary data.</text>
</comment>
<accession>A0A3A9AFX9</accession>
<evidence type="ECO:0000313" key="2">
    <source>
        <dbReference type="EMBL" id="RKI90297.1"/>
    </source>
</evidence>
<keyword evidence="1" id="KW-0812">Transmembrane</keyword>
<keyword evidence="3" id="KW-1185">Reference proteome</keyword>
<reference evidence="2 3" key="1">
    <citation type="submission" date="2018-09" db="EMBL/GenBank/DDBJ databases">
        <title>Murine metabolic-syndrome-specific gut microbial biobank.</title>
        <authorList>
            <person name="Liu C."/>
        </authorList>
    </citation>
    <scope>NUCLEOTIDE SEQUENCE [LARGE SCALE GENOMIC DNA]</scope>
    <source>
        <strain evidence="2 3">0.1xD8-82</strain>
    </source>
</reference>
<evidence type="ECO:0000313" key="3">
    <source>
        <dbReference type="Proteomes" id="UP000280696"/>
    </source>
</evidence>
<evidence type="ECO:0008006" key="4">
    <source>
        <dbReference type="Google" id="ProtNLM"/>
    </source>
</evidence>